<evidence type="ECO:0000256" key="2">
    <source>
        <dbReference type="ARBA" id="ARBA00022763"/>
    </source>
</evidence>
<feature type="domain" description="BRCA2 OB1" evidence="8">
    <location>
        <begin position="586"/>
        <end position="712"/>
    </location>
</feature>
<dbReference type="CDD" id="cd04493">
    <property type="entry name" value="BRCA2DBD_OB1"/>
    <property type="match status" value="1"/>
</dbReference>
<dbReference type="GO" id="GO:0006355">
    <property type="term" value="P:regulation of DNA-templated transcription"/>
    <property type="evidence" value="ECO:0007669"/>
    <property type="project" value="UniProtKB-ARBA"/>
</dbReference>
<evidence type="ECO:0000256" key="6">
    <source>
        <dbReference type="SAM" id="MobiDB-lite"/>
    </source>
</evidence>
<dbReference type="InterPro" id="IPR015525">
    <property type="entry name" value="BRCA2"/>
</dbReference>
<protein>
    <submittedName>
        <fullName evidence="10">Protein breast cancer susceptibility 2-like B</fullName>
    </submittedName>
</protein>
<keyword evidence="1" id="KW-0677">Repeat</keyword>
<accession>A0A438GNL9</accession>
<keyword evidence="2" id="KW-0227">DNA damage</keyword>
<dbReference type="SUPFAM" id="SSF50249">
    <property type="entry name" value="Nucleic acid-binding proteins"/>
    <property type="match status" value="3"/>
</dbReference>
<dbReference type="SUPFAM" id="SSF81872">
    <property type="entry name" value="BRCA2 helical domain"/>
    <property type="match status" value="1"/>
</dbReference>
<dbReference type="InterPro" id="IPR015187">
    <property type="entry name" value="BRCA2_OB_1"/>
</dbReference>
<dbReference type="Gene3D" id="2.40.50.140">
    <property type="entry name" value="Nucleic acid-binding proteins"/>
    <property type="match status" value="4"/>
</dbReference>
<feature type="domain" description="BES1/BZR1 plant transcription factor N-terminal" evidence="7">
    <location>
        <begin position="1403"/>
        <end position="1481"/>
    </location>
</feature>
<dbReference type="InterPro" id="IPR002093">
    <property type="entry name" value="BRCA2_repeat"/>
</dbReference>
<dbReference type="Pfam" id="PF05687">
    <property type="entry name" value="BES1_N"/>
    <property type="match status" value="1"/>
</dbReference>
<gene>
    <name evidence="10" type="primary">BRCA2B_0</name>
    <name evidence="10" type="ORF">CK203_058307</name>
</gene>
<dbReference type="Pfam" id="PF09169">
    <property type="entry name" value="BRCA-2_helical"/>
    <property type="match status" value="1"/>
</dbReference>
<dbReference type="PANTHER" id="PTHR11289">
    <property type="entry name" value="BREAST CANCER TYPE 2 SUSCEPTIBILITY PROTEIN BRCA2"/>
    <property type="match status" value="1"/>
</dbReference>
<dbReference type="GO" id="GO:0003677">
    <property type="term" value="F:DNA binding"/>
    <property type="evidence" value="ECO:0007669"/>
    <property type="project" value="UniProtKB-KW"/>
</dbReference>
<dbReference type="Proteomes" id="UP000288805">
    <property type="component" value="Unassembled WGS sequence"/>
</dbReference>
<keyword evidence="3" id="KW-0238">DNA-binding</keyword>
<organism evidence="10 11">
    <name type="scientific">Vitis vinifera</name>
    <name type="common">Grape</name>
    <dbReference type="NCBI Taxonomy" id="29760"/>
    <lineage>
        <taxon>Eukaryota</taxon>
        <taxon>Viridiplantae</taxon>
        <taxon>Streptophyta</taxon>
        <taxon>Embryophyta</taxon>
        <taxon>Tracheophyta</taxon>
        <taxon>Spermatophyta</taxon>
        <taxon>Magnoliopsida</taxon>
        <taxon>eudicotyledons</taxon>
        <taxon>Gunneridae</taxon>
        <taxon>Pentapetalae</taxon>
        <taxon>rosids</taxon>
        <taxon>Vitales</taxon>
        <taxon>Vitaceae</taxon>
        <taxon>Viteae</taxon>
        <taxon>Vitis</taxon>
    </lineage>
</organism>
<evidence type="ECO:0000313" key="11">
    <source>
        <dbReference type="Proteomes" id="UP000288805"/>
    </source>
</evidence>
<dbReference type="InterPro" id="IPR008540">
    <property type="entry name" value="BES1_N"/>
</dbReference>
<dbReference type="Gene3D" id="6.10.70.10">
    <property type="match status" value="1"/>
</dbReference>
<comment type="caution">
    <text evidence="10">The sequence shown here is derived from an EMBL/GenBank/DDBJ whole genome shotgun (WGS) entry which is preliminary data.</text>
</comment>
<dbReference type="InterPro" id="IPR015252">
    <property type="entry name" value="BRCA2_hlx"/>
</dbReference>
<feature type="domain" description="Breast cancer type 2 susceptibility protein helical" evidence="9">
    <location>
        <begin position="510"/>
        <end position="582"/>
    </location>
</feature>
<evidence type="ECO:0000259" key="8">
    <source>
        <dbReference type="Pfam" id="PF09103"/>
    </source>
</evidence>
<evidence type="ECO:0000256" key="5">
    <source>
        <dbReference type="ARBA" id="ARBA00023204"/>
    </source>
</evidence>
<name>A0A438GNL9_VITVI</name>
<dbReference type="SUPFAM" id="SSF81878">
    <property type="entry name" value="BRCA2 tower domain"/>
    <property type="match status" value="1"/>
</dbReference>
<dbReference type="EMBL" id="QGNW01000383">
    <property type="protein sequence ID" value="RVW73809.1"/>
    <property type="molecule type" value="Genomic_DNA"/>
</dbReference>
<evidence type="ECO:0000256" key="3">
    <source>
        <dbReference type="ARBA" id="ARBA00023125"/>
    </source>
</evidence>
<reference evidence="10 11" key="1">
    <citation type="journal article" date="2018" name="PLoS Genet.">
        <title>Population sequencing reveals clonal diversity and ancestral inbreeding in the grapevine cultivar Chardonnay.</title>
        <authorList>
            <person name="Roach M.J."/>
            <person name="Johnson D.L."/>
            <person name="Bohlmann J."/>
            <person name="van Vuuren H.J."/>
            <person name="Jones S.J."/>
            <person name="Pretorius I.S."/>
            <person name="Schmidt S.A."/>
            <person name="Borneman A.R."/>
        </authorList>
    </citation>
    <scope>NUCLEOTIDE SEQUENCE [LARGE SCALE GENOMIC DNA]</scope>
    <source>
        <strain evidence="11">cv. Chardonnay</strain>
        <tissue evidence="10">Leaf</tissue>
    </source>
</reference>
<feature type="compositionally biased region" description="Basic and acidic residues" evidence="6">
    <location>
        <begin position="280"/>
        <end position="297"/>
    </location>
</feature>
<evidence type="ECO:0000259" key="7">
    <source>
        <dbReference type="Pfam" id="PF05687"/>
    </source>
</evidence>
<dbReference type="InterPro" id="IPR036315">
    <property type="entry name" value="BRCA2_hlx_sf"/>
</dbReference>
<dbReference type="InterPro" id="IPR012340">
    <property type="entry name" value="NA-bd_OB-fold"/>
</dbReference>
<evidence type="ECO:0000256" key="1">
    <source>
        <dbReference type="ARBA" id="ARBA00022737"/>
    </source>
</evidence>
<sequence length="1512" mass="168586">MSTWQIFSDSDNDFRWEISDAQSLTKPVEEASGAPIQPYDSTSRLPSMVDLLLQGCSKILENDGPCVESPPMFRTGLGKSVTVKQSSIAKALSVLGDDDFGAGGQDHDRDNGCGFSNSLFQTGSGKMVNISSAGLVRAKTLLGLEENSNHHSCQEHITKQSVMDGLDGGQNSSCLEMQEDLNSIKSEDAKPVPRPFSTSTSWRTESINEAVPHLKQSEMYNPAPNPPPIKFHTAGGRSISVSSDALQRARSLLGDPELGTSLNEGDEDDMISSFLKGSFRDASSDKENDSDTSLSHHEKAKSKHTSKSFISPIHLFPNRVQSSVMPENTYSGSNLIKKYADDSKITCPQQPLSNRLCAPHTIIDNSVANGNCSINKPLGRSSGGPLVDVSNRIGTLLTNKKQTITEKRRLGRRSSISPFKRPRSSKFCPPLNSNVSFVPNGLSTLASEDTCCRKRVSTRYPFHAPRMYIKEYFGVLPFNKNVLEHLSDEVRWMNPDNAEKYMFPDEYGLGFIGVDDLYQRLAQSGASMQYASKEWIANHYKWIIWKLACYERFYPAKHMGRFLTMSNVLEELKYRYEREVNHGHRSAIKRILEGDASPSTMVVLCVSAIHSTCDMKIGTHSVSINGSENSNAAKVELTDGWYSIDAFLDALLSKQLFAGKLFIGQKLRIWGAGLCGWVGPVSPLETSKTAGLLVHINGTYRAHWADRLGFCKGVGPPLAFRCIKSNGGPVPQTLVRVTRIYPILYKERLSNGGSIVRSVRMETKMMQLYNHRWGRLTGILHLRHCELLHQLSRIGNQLCHQKMTFFAWKAVGDNFHHGSSKEARTEDVEYGVPWCFLSVLKELILSWQGSSTKEKQQKGVDNISPMLGQRNLDITDGRWHRWLPAGFIIIMSTRRNLSCAYACSTVVEGIISEFQRGTRDSCINNDNDSEEGAKIFEILERAAEPEVLMAEMTSEQLASFTSYQAKLEAIRQSDLQKSIEMALEGAGLSTREVTPFMRVRVVGLTCKSYEGKIHHKEGLITIWNPTEKQQQFELVEGQAYAVAGLMPLNSDSETLYLQARGSTTKWNPLSPLAIEHFDEFDIAALVVYVGEVYTAAHQKKQWVFVTDGSVSELGSEEASNCLLAISFCSPSVDDSFAPVNSNLEGSTVGFVNLIKRAKDQMNQLWVAEATENSDYFFSFDLPHCYHLKNAAASAERWAKISSLTIEKLKEKVKDWSAVLAYVYSLEGCLGLRRYSVDAFILQECCPEFRSPSSHNNLPFQRFRSSRSIIHPVIRWTSNDYTKGCTERGMGRSVRYRIALDSLCSSSLLCCLETVTCGKKIKVRTSSHLFFKNLRRKSLGIRICSAVKRPAKLLFKSSRSEGGEGGEGIMGQEKGSGVKGCIKARKGPWVVHRTTRDGGLVTKYRFPTDVERQKNKQRERNRRAVAQKIFAGLRAHGNYHLPKHADSNDLLKALCVEAGWQVEEDGTVYRKDFNSKTCNSSIKIGLCQEYSNDESHTGQNIKPWAFTLTPIVG</sequence>
<keyword evidence="5" id="KW-0234">DNA repair</keyword>
<feature type="region of interest" description="Disordered" evidence="6">
    <location>
        <begin position="184"/>
        <end position="203"/>
    </location>
</feature>
<keyword evidence="4" id="KW-0233">DNA recombination</keyword>
<dbReference type="Pfam" id="PF00634">
    <property type="entry name" value="BRCA2"/>
    <property type="match status" value="3"/>
</dbReference>
<dbReference type="FunFam" id="2.40.50.140:FF:000262">
    <property type="entry name" value="Protein BREAST CANCER SUSCEPTIBILITY 2 homolog B"/>
    <property type="match status" value="1"/>
</dbReference>
<evidence type="ECO:0000259" key="9">
    <source>
        <dbReference type="Pfam" id="PF09169"/>
    </source>
</evidence>
<evidence type="ECO:0000256" key="4">
    <source>
        <dbReference type="ARBA" id="ARBA00023172"/>
    </source>
</evidence>
<feature type="region of interest" description="Disordered" evidence="6">
    <location>
        <begin position="280"/>
        <end position="307"/>
    </location>
</feature>
<dbReference type="PANTHER" id="PTHR11289:SF0">
    <property type="entry name" value="BREAST CANCER TYPE 2 SUSCEPTIBILITY PROTEIN"/>
    <property type="match status" value="1"/>
</dbReference>
<dbReference type="GO" id="GO:0000724">
    <property type="term" value="P:double-strand break repair via homologous recombination"/>
    <property type="evidence" value="ECO:0007669"/>
    <property type="project" value="InterPro"/>
</dbReference>
<dbReference type="PROSITE" id="PS50138">
    <property type="entry name" value="BRCA2_REPEAT"/>
    <property type="match status" value="1"/>
</dbReference>
<evidence type="ECO:0000313" key="10">
    <source>
        <dbReference type="EMBL" id="RVW73809.1"/>
    </source>
</evidence>
<dbReference type="Pfam" id="PF09103">
    <property type="entry name" value="BRCA-2_OB1"/>
    <property type="match status" value="1"/>
</dbReference>
<proteinExistence type="predicted"/>